<dbReference type="STRING" id="262898.GA0070564_101985"/>
<dbReference type="Pfam" id="PF14013">
    <property type="entry name" value="MT0933_antitox"/>
    <property type="match status" value="1"/>
</dbReference>
<feature type="region of interest" description="Disordered" evidence="1">
    <location>
        <begin position="1"/>
        <end position="61"/>
    </location>
</feature>
<accession>A0A1C4V5V5</accession>
<reference evidence="3" key="1">
    <citation type="submission" date="2016-06" db="EMBL/GenBank/DDBJ databases">
        <authorList>
            <person name="Varghese N."/>
            <person name="Submissions Spin"/>
        </authorList>
    </citation>
    <scope>NUCLEOTIDE SEQUENCE [LARGE SCALE GENOMIC DNA]</scope>
    <source>
        <strain evidence="3">DSM 44830</strain>
    </source>
</reference>
<protein>
    <submittedName>
        <fullName evidence="2">MT0933-like antitoxin protein</fullName>
    </submittedName>
</protein>
<evidence type="ECO:0000313" key="2">
    <source>
        <dbReference type="EMBL" id="SCE79428.1"/>
    </source>
</evidence>
<dbReference type="OrthoDB" id="3402428at2"/>
<name>A0A1C4V5V5_9ACTN</name>
<organism evidence="2 3">
    <name type="scientific">Micromonospora mirobrigensis</name>
    <dbReference type="NCBI Taxonomy" id="262898"/>
    <lineage>
        <taxon>Bacteria</taxon>
        <taxon>Bacillati</taxon>
        <taxon>Actinomycetota</taxon>
        <taxon>Actinomycetes</taxon>
        <taxon>Micromonosporales</taxon>
        <taxon>Micromonosporaceae</taxon>
        <taxon>Micromonospora</taxon>
    </lineage>
</organism>
<keyword evidence="3" id="KW-1185">Reference proteome</keyword>
<dbReference type="InterPro" id="IPR028037">
    <property type="entry name" value="Antitoxin_Rv0909/MT0933"/>
</dbReference>
<gene>
    <name evidence="2" type="ORF">GA0070564_101985</name>
</gene>
<dbReference type="EMBL" id="FMCX01000001">
    <property type="protein sequence ID" value="SCE79428.1"/>
    <property type="molecule type" value="Genomic_DNA"/>
</dbReference>
<dbReference type="Proteomes" id="UP000199504">
    <property type="component" value="Unassembled WGS sequence"/>
</dbReference>
<dbReference type="AlphaFoldDB" id="A0A1C4V5V5"/>
<feature type="compositionally biased region" description="Basic and acidic residues" evidence="1">
    <location>
        <begin position="1"/>
        <end position="46"/>
    </location>
</feature>
<evidence type="ECO:0000256" key="1">
    <source>
        <dbReference type="SAM" id="MobiDB-lite"/>
    </source>
</evidence>
<proteinExistence type="predicted"/>
<sequence>MSDFMDKAQDFADKHDKQVDQGLDKAGDQVDQRTGGKYDNQIDKGVDMAQQRTGEGDTSPR</sequence>
<evidence type="ECO:0000313" key="3">
    <source>
        <dbReference type="Proteomes" id="UP000199504"/>
    </source>
</evidence>
<dbReference type="RefSeq" id="WP_091603049.1">
    <property type="nucleotide sequence ID" value="NZ_FMCX01000001.1"/>
</dbReference>